<gene>
    <name evidence="3" type="ORF">CEJ45_01085</name>
</gene>
<feature type="region of interest" description="Disordered" evidence="1">
    <location>
        <begin position="451"/>
        <end position="525"/>
    </location>
</feature>
<evidence type="ECO:0000256" key="2">
    <source>
        <dbReference type="SAM" id="SignalP"/>
    </source>
</evidence>
<dbReference type="InterPro" id="IPR021728">
    <property type="entry name" value="DUF3300"/>
</dbReference>
<dbReference type="RefSeq" id="WP_088753408.1">
    <property type="nucleotide sequence ID" value="NZ_NJGV01000001.1"/>
</dbReference>
<feature type="compositionally biased region" description="Low complexity" evidence="1">
    <location>
        <begin position="405"/>
        <end position="419"/>
    </location>
</feature>
<evidence type="ECO:0000313" key="4">
    <source>
        <dbReference type="Proteomes" id="UP000214747"/>
    </source>
</evidence>
<keyword evidence="4" id="KW-1185">Reference proteome</keyword>
<feature type="signal peptide" evidence="2">
    <location>
        <begin position="1"/>
        <end position="24"/>
    </location>
</feature>
<sequence>MNKTSLAWATCLVFSLVSGLPVQAQTTYAPPPPPAYTQQQLDQMLAPVALYPDSLLAQVLMASTYPLEVVQAQRFVEARPGLQGDGLARAVAPMPWDPSVKALVQFPSVLAMLNDRLDWTQQLGQAFLAQQTSVMDTVQNLRERARIAGTLESSPQQRVVVQDEVIEIVPVNPQVVYVPYYNPTVVYGNWWWPSAPPVVWAPPPRYRPPSYEPGFSASISFGVGIGVMSAVFGDARPDWRQRQVMVTQTRINNVTNVTNVNNVNNTSVINNRYVNNNINVNRNVTMNQRPVVWHHDPRYAGGRTAQLPAPALAPPPGQRPLAGPQAQNLVQAQHAPLWHGHGPQAQAGQPFPANAARPLPVADNVQQRVAQQDQLRQRQAIDQQRQREQQANEQQRQHEQMIRGQQLQRDQQAQEQRQQQQAQERQWQQRQQQVEQQQQRQQQMQQQQLQQQQREQQMRQHQQQEQQRQQQMMNQQREQQHRQMEQARQKQQQHQAAQHEQQARQQQAQQREAHQRREDRRDERS</sequence>
<keyword evidence="2" id="KW-0732">Signal</keyword>
<feature type="compositionally biased region" description="Basic and acidic residues" evidence="1">
    <location>
        <begin position="511"/>
        <end position="525"/>
    </location>
</feature>
<feature type="compositionally biased region" description="Basic and acidic residues" evidence="1">
    <location>
        <begin position="384"/>
        <end position="401"/>
    </location>
</feature>
<feature type="region of interest" description="Disordered" evidence="1">
    <location>
        <begin position="365"/>
        <end position="419"/>
    </location>
</feature>
<dbReference type="PANTHER" id="PTHR40269">
    <property type="entry name" value="OUTER MEMBRANE PROTEIN-RELATED"/>
    <property type="match status" value="1"/>
</dbReference>
<dbReference type="Pfam" id="PF11737">
    <property type="entry name" value="DUF3300"/>
    <property type="match status" value="1"/>
</dbReference>
<feature type="compositionally biased region" description="Basic and acidic residues" evidence="1">
    <location>
        <begin position="478"/>
        <end position="488"/>
    </location>
</feature>
<evidence type="ECO:0000256" key="1">
    <source>
        <dbReference type="SAM" id="MobiDB-lite"/>
    </source>
</evidence>
<feature type="chain" id="PRO_5013166629" evidence="2">
    <location>
        <begin position="25"/>
        <end position="525"/>
    </location>
</feature>
<name>A0A225SZM5_9BURK</name>
<evidence type="ECO:0000313" key="3">
    <source>
        <dbReference type="EMBL" id="OWY36724.1"/>
    </source>
</evidence>
<proteinExistence type="predicted"/>
<feature type="region of interest" description="Disordered" evidence="1">
    <location>
        <begin position="295"/>
        <end position="323"/>
    </location>
</feature>
<dbReference type="AlphaFoldDB" id="A0A225SZM5"/>
<comment type="caution">
    <text evidence="3">The sequence shown here is derived from an EMBL/GenBank/DDBJ whole genome shotgun (WGS) entry which is preliminary data.</text>
</comment>
<organism evidence="3 4">
    <name type="scientific">Herbaspirillum aquaticum</name>
    <dbReference type="NCBI Taxonomy" id="568783"/>
    <lineage>
        <taxon>Bacteria</taxon>
        <taxon>Pseudomonadati</taxon>
        <taxon>Pseudomonadota</taxon>
        <taxon>Betaproteobacteria</taxon>
        <taxon>Burkholderiales</taxon>
        <taxon>Oxalobacteraceae</taxon>
        <taxon>Herbaspirillum</taxon>
    </lineage>
</organism>
<feature type="compositionally biased region" description="Low complexity" evidence="1">
    <location>
        <begin position="366"/>
        <end position="383"/>
    </location>
</feature>
<dbReference type="PANTHER" id="PTHR40269:SF1">
    <property type="entry name" value="OUTER MEMBRANE PROTEIN"/>
    <property type="match status" value="1"/>
</dbReference>
<protein>
    <submittedName>
        <fullName evidence="3">Colicin transporter</fullName>
    </submittedName>
</protein>
<feature type="compositionally biased region" description="Low complexity" evidence="1">
    <location>
        <begin position="451"/>
        <end position="477"/>
    </location>
</feature>
<feature type="compositionally biased region" description="Low complexity" evidence="1">
    <location>
        <begin position="489"/>
        <end position="510"/>
    </location>
</feature>
<reference evidence="3 4" key="1">
    <citation type="journal article" date="2010" name="Int. J. Syst. Evol. Microbiol.">
        <title>Reclassification of Herbaspirillum putei as a later heterotypic synonym of Herbaspirillum huttiense, with the description of H. huttiense subsp. huttiense subsp. nov. and H. huttiense subsp. putei subsp. nov., comb. nov., and description of Herbaspirillum aquaticum sp. nov.</title>
        <authorList>
            <person name="Dobritsa A.P."/>
            <person name="Reddy M.C."/>
            <person name="Samadpour M."/>
        </authorList>
    </citation>
    <scope>NUCLEOTIDE SEQUENCE [LARGE SCALE GENOMIC DNA]</scope>
    <source>
        <strain evidence="3 4">IEH 4430</strain>
    </source>
</reference>
<accession>A0A225SZM5</accession>
<dbReference type="EMBL" id="NJGV01000001">
    <property type="protein sequence ID" value="OWY36724.1"/>
    <property type="molecule type" value="Genomic_DNA"/>
</dbReference>
<dbReference type="Proteomes" id="UP000214747">
    <property type="component" value="Unassembled WGS sequence"/>
</dbReference>